<evidence type="ECO:0000256" key="1">
    <source>
        <dbReference type="ARBA" id="ARBA00006432"/>
    </source>
</evidence>
<dbReference type="PANTHER" id="PTHR24096:SF149">
    <property type="entry name" value="AMP-BINDING DOMAIN-CONTAINING PROTEIN-RELATED"/>
    <property type="match status" value="1"/>
</dbReference>
<gene>
    <name evidence="4" type="ORF">AMORRO_LOCUS16863</name>
</gene>
<comment type="similarity">
    <text evidence="1">Belongs to the ATP-dependent AMP-binding enzyme family.</text>
</comment>
<comment type="caution">
    <text evidence="4">The sequence shown here is derived from an EMBL/GenBank/DDBJ whole genome shotgun (WGS) entry which is preliminary data.</text>
</comment>
<proteinExistence type="inferred from homology"/>
<dbReference type="OrthoDB" id="1898221at2759"/>
<dbReference type="EMBL" id="CAJVPV010048977">
    <property type="protein sequence ID" value="CAG8775304.1"/>
    <property type="molecule type" value="Genomic_DNA"/>
</dbReference>
<dbReference type="InterPro" id="IPR000873">
    <property type="entry name" value="AMP-dep_synth/lig_dom"/>
</dbReference>
<dbReference type="Gene3D" id="2.30.38.10">
    <property type="entry name" value="Luciferase, Domain 3"/>
    <property type="match status" value="1"/>
</dbReference>
<protein>
    <submittedName>
        <fullName evidence="4">13406_t:CDS:1</fullName>
    </submittedName>
</protein>
<accession>A0A9N9JDE3</accession>
<name>A0A9N9JDE3_9GLOM</name>
<evidence type="ECO:0000313" key="4">
    <source>
        <dbReference type="EMBL" id="CAG8775304.1"/>
    </source>
</evidence>
<keyword evidence="2" id="KW-0436">Ligase</keyword>
<evidence type="ECO:0000259" key="3">
    <source>
        <dbReference type="Pfam" id="PF00501"/>
    </source>
</evidence>
<dbReference type="Proteomes" id="UP000789342">
    <property type="component" value="Unassembled WGS sequence"/>
</dbReference>
<feature type="non-terminal residue" evidence="4">
    <location>
        <position position="163"/>
    </location>
</feature>
<feature type="non-terminal residue" evidence="4">
    <location>
        <position position="1"/>
    </location>
</feature>
<dbReference type="Gene3D" id="3.40.50.980">
    <property type="match status" value="1"/>
</dbReference>
<evidence type="ECO:0000256" key="2">
    <source>
        <dbReference type="ARBA" id="ARBA00022598"/>
    </source>
</evidence>
<dbReference type="SUPFAM" id="SSF56801">
    <property type="entry name" value="Acetyl-CoA synthetase-like"/>
    <property type="match status" value="1"/>
</dbReference>
<dbReference type="PANTHER" id="PTHR24096">
    <property type="entry name" value="LONG-CHAIN-FATTY-ACID--COA LIGASE"/>
    <property type="match status" value="1"/>
</dbReference>
<organism evidence="4 5">
    <name type="scientific">Acaulospora morrowiae</name>
    <dbReference type="NCBI Taxonomy" id="94023"/>
    <lineage>
        <taxon>Eukaryota</taxon>
        <taxon>Fungi</taxon>
        <taxon>Fungi incertae sedis</taxon>
        <taxon>Mucoromycota</taxon>
        <taxon>Glomeromycotina</taxon>
        <taxon>Glomeromycetes</taxon>
        <taxon>Diversisporales</taxon>
        <taxon>Acaulosporaceae</taxon>
        <taxon>Acaulospora</taxon>
    </lineage>
</organism>
<feature type="domain" description="AMP-dependent synthetase/ligase" evidence="3">
    <location>
        <begin position="2"/>
        <end position="120"/>
    </location>
</feature>
<reference evidence="4" key="1">
    <citation type="submission" date="2021-06" db="EMBL/GenBank/DDBJ databases">
        <authorList>
            <person name="Kallberg Y."/>
            <person name="Tangrot J."/>
            <person name="Rosling A."/>
        </authorList>
    </citation>
    <scope>NUCLEOTIDE SEQUENCE</scope>
    <source>
        <strain evidence="4">CL551</strain>
    </source>
</reference>
<dbReference type="AlphaFoldDB" id="A0A9N9JDE3"/>
<dbReference type="GO" id="GO:0016405">
    <property type="term" value="F:CoA-ligase activity"/>
    <property type="evidence" value="ECO:0007669"/>
    <property type="project" value="TreeGrafter"/>
</dbReference>
<evidence type="ECO:0000313" key="5">
    <source>
        <dbReference type="Proteomes" id="UP000789342"/>
    </source>
</evidence>
<dbReference type="Pfam" id="PF00501">
    <property type="entry name" value="AMP-binding"/>
    <property type="match status" value="1"/>
</dbReference>
<keyword evidence="5" id="KW-1185">Reference proteome</keyword>
<sequence>SYKVNYAHLVPPILLLLVKSPIVKEYDLSSLRMVTSSAAPLSTRLVTDIFEIYNIHVKQGYGLTEASPLITLVDEKNIVQGIMRFDILKAKIISEDGKELGCNEPGELCIRGPNVMKGYLNNKEATDSSFDKDGFFHTGDVVTIDSQGNLFIVDRVKELIKYK</sequence>